<organism evidence="11 12">
    <name type="scientific">Glossina pallidipes</name>
    <name type="common">Tsetse fly</name>
    <dbReference type="NCBI Taxonomy" id="7398"/>
    <lineage>
        <taxon>Eukaryota</taxon>
        <taxon>Metazoa</taxon>
        <taxon>Ecdysozoa</taxon>
        <taxon>Arthropoda</taxon>
        <taxon>Hexapoda</taxon>
        <taxon>Insecta</taxon>
        <taxon>Pterygota</taxon>
        <taxon>Neoptera</taxon>
        <taxon>Endopterygota</taxon>
        <taxon>Diptera</taxon>
        <taxon>Brachycera</taxon>
        <taxon>Muscomorpha</taxon>
        <taxon>Hippoboscoidea</taxon>
        <taxon>Glossinidae</taxon>
        <taxon>Glossina</taxon>
    </lineage>
</organism>
<protein>
    <recommendedName>
        <fullName evidence="4 9">AMP deaminase</fullName>
        <ecNumber evidence="4 9">3.5.4.6</ecNumber>
    </recommendedName>
</protein>
<evidence type="ECO:0000256" key="2">
    <source>
        <dbReference type="ARBA" id="ARBA00004955"/>
    </source>
</evidence>
<dbReference type="GO" id="GO:0003876">
    <property type="term" value="F:AMP deaminase activity"/>
    <property type="evidence" value="ECO:0007669"/>
    <property type="project" value="UniProtKB-EC"/>
</dbReference>
<dbReference type="GO" id="GO:0046872">
    <property type="term" value="F:metal ion binding"/>
    <property type="evidence" value="ECO:0007669"/>
    <property type="project" value="UniProtKB-KW"/>
</dbReference>
<evidence type="ECO:0000256" key="10">
    <source>
        <dbReference type="SAM" id="MobiDB-lite"/>
    </source>
</evidence>
<evidence type="ECO:0000313" key="11">
    <source>
        <dbReference type="EnsemblMetazoa" id="GPAI028818-PA"/>
    </source>
</evidence>
<dbReference type="PANTHER" id="PTHR11359">
    <property type="entry name" value="AMP DEAMINASE"/>
    <property type="match status" value="1"/>
</dbReference>
<evidence type="ECO:0000256" key="6">
    <source>
        <dbReference type="ARBA" id="ARBA00022801"/>
    </source>
</evidence>
<keyword evidence="8" id="KW-0546">Nucleotide metabolism</keyword>
<evidence type="ECO:0000256" key="1">
    <source>
        <dbReference type="ARBA" id="ARBA00001947"/>
    </source>
</evidence>
<evidence type="ECO:0000256" key="5">
    <source>
        <dbReference type="ARBA" id="ARBA00022723"/>
    </source>
</evidence>
<evidence type="ECO:0000256" key="4">
    <source>
        <dbReference type="ARBA" id="ARBA00012775"/>
    </source>
</evidence>
<comment type="catalytic activity">
    <reaction evidence="9">
        <text>AMP + H2O + H(+) = IMP + NH4(+)</text>
        <dbReference type="Rhea" id="RHEA:14777"/>
        <dbReference type="ChEBI" id="CHEBI:15377"/>
        <dbReference type="ChEBI" id="CHEBI:15378"/>
        <dbReference type="ChEBI" id="CHEBI:28938"/>
        <dbReference type="ChEBI" id="CHEBI:58053"/>
        <dbReference type="ChEBI" id="CHEBI:456215"/>
        <dbReference type="EC" id="3.5.4.6"/>
    </reaction>
</comment>
<keyword evidence="7" id="KW-0862">Zinc</keyword>
<dbReference type="GO" id="GO:0005829">
    <property type="term" value="C:cytosol"/>
    <property type="evidence" value="ECO:0007669"/>
    <property type="project" value="TreeGrafter"/>
</dbReference>
<dbReference type="Gene3D" id="4.10.800.20">
    <property type="match status" value="1"/>
</dbReference>
<dbReference type="EC" id="3.5.4.6" evidence="4 9"/>
<dbReference type="GO" id="GO:0046033">
    <property type="term" value="P:AMP metabolic process"/>
    <property type="evidence" value="ECO:0007669"/>
    <property type="project" value="TreeGrafter"/>
</dbReference>
<evidence type="ECO:0000256" key="7">
    <source>
        <dbReference type="ARBA" id="ARBA00022833"/>
    </source>
</evidence>
<dbReference type="Proteomes" id="UP000092445">
    <property type="component" value="Unassembled WGS sequence"/>
</dbReference>
<dbReference type="FunFam" id="4.10.800.20:FF:000001">
    <property type="entry name" value="AMP deaminase"/>
    <property type="match status" value="1"/>
</dbReference>
<evidence type="ECO:0000256" key="9">
    <source>
        <dbReference type="PIRNR" id="PIRNR001251"/>
    </source>
</evidence>
<comment type="similarity">
    <text evidence="3 9">Belongs to the metallo-dependent hydrolases superfamily. Adenosine and AMP deaminases family.</text>
</comment>
<reference evidence="12" key="1">
    <citation type="submission" date="2014-03" db="EMBL/GenBank/DDBJ databases">
        <authorList>
            <person name="Aksoy S."/>
            <person name="Warren W."/>
            <person name="Wilson R.K."/>
        </authorList>
    </citation>
    <scope>NUCLEOTIDE SEQUENCE [LARGE SCALE GENOMIC DNA]</scope>
    <source>
        <strain evidence="12">IAEA</strain>
    </source>
</reference>
<dbReference type="Gene3D" id="3.20.20.140">
    <property type="entry name" value="Metal-dependent hydrolases"/>
    <property type="match status" value="1"/>
</dbReference>
<keyword evidence="5 9" id="KW-0479">Metal-binding</keyword>
<evidence type="ECO:0000313" key="12">
    <source>
        <dbReference type="Proteomes" id="UP000092445"/>
    </source>
</evidence>
<dbReference type="STRING" id="7398.A0A1A9ZYB6"/>
<dbReference type="EnsemblMetazoa" id="GPAI028818-RA">
    <property type="protein sequence ID" value="GPAI028818-PA"/>
    <property type="gene ID" value="GPAI028818"/>
</dbReference>
<feature type="region of interest" description="Disordered" evidence="10">
    <location>
        <begin position="1"/>
        <end position="29"/>
    </location>
</feature>
<dbReference type="PANTHER" id="PTHR11359:SF0">
    <property type="entry name" value="AMP DEAMINASE"/>
    <property type="match status" value="1"/>
</dbReference>
<keyword evidence="12" id="KW-1185">Reference proteome</keyword>
<dbReference type="SUPFAM" id="SSF51556">
    <property type="entry name" value="Metallo-dependent hydrolases"/>
    <property type="match status" value="1"/>
</dbReference>
<comment type="cofactor">
    <cofactor evidence="1 9">
        <name>Zn(2+)</name>
        <dbReference type="ChEBI" id="CHEBI:29105"/>
    </cofactor>
</comment>
<feature type="compositionally biased region" description="Basic and acidic residues" evidence="10">
    <location>
        <begin position="1"/>
        <end position="17"/>
    </location>
</feature>
<dbReference type="InterPro" id="IPR032466">
    <property type="entry name" value="Metal_Hydrolase"/>
</dbReference>
<dbReference type="GO" id="GO:0032264">
    <property type="term" value="P:IMP salvage"/>
    <property type="evidence" value="ECO:0007669"/>
    <property type="project" value="InterPro"/>
</dbReference>
<keyword evidence="6 9" id="KW-0378">Hydrolase</keyword>
<dbReference type="PIRSF" id="PIRSF001251">
    <property type="entry name" value="AMP_deaminase_met"/>
    <property type="match status" value="1"/>
</dbReference>
<dbReference type="Pfam" id="PF19326">
    <property type="entry name" value="AMP_deaminase"/>
    <property type="match status" value="1"/>
</dbReference>
<reference evidence="11" key="2">
    <citation type="submission" date="2020-05" db="UniProtKB">
        <authorList>
            <consortium name="EnsemblMetazoa"/>
        </authorList>
    </citation>
    <scope>IDENTIFICATION</scope>
    <source>
        <strain evidence="11">IAEA</strain>
    </source>
</reference>
<name>A0A1A9ZYB6_GLOPL</name>
<dbReference type="NCBIfam" id="TIGR01429">
    <property type="entry name" value="AMP_deaminase"/>
    <property type="match status" value="1"/>
</dbReference>
<dbReference type="InterPro" id="IPR006329">
    <property type="entry name" value="AMPD"/>
</dbReference>
<comment type="pathway">
    <text evidence="2">Purine metabolism; IMP biosynthesis via salvage pathway; IMP from AMP: step 1/1.</text>
</comment>
<accession>A0A1A9ZYB6</accession>
<evidence type="ECO:0000256" key="8">
    <source>
        <dbReference type="ARBA" id="ARBA00023080"/>
    </source>
</evidence>
<dbReference type="AlphaFoldDB" id="A0A1A9ZYB6"/>
<evidence type="ECO:0000256" key="3">
    <source>
        <dbReference type="ARBA" id="ARBA00006676"/>
    </source>
</evidence>
<sequence length="750" mass="86434">MSERGKLLKHESSHRESSDDEDYHGPLTRLPAKNLPIVKTSHCGCVNAMGMSGNVCKCESEIYDAKARTSSRQVLEATQSAVGGSSSSGDEEIEKSLRRSQFLGINVTPSFIHSQTDYQRVFISREVAIDFNTAELMKCSQYLQKAIELRSHYMQMSKQNYSLSAYNAIQAKKNGNLRNHFETKKNVDSSSSSRYRVNYDPWKIDFPPDLSLELKINKGVFEVYDLKQNPLYALYPKLEEFSNDLDVMLDLLADGPLKTFCYRRLTYLSSKFQMHVLLNEMKELTQQKEVAHRDFYNLHKVDNHVHASSCMNQKHLLRFIKRALKQTPDLEVCVVDGKPMSLAGVFKAMNITAYDLTVDKLNVHADRNTFQRPDEFKYRFNPTGDTLLREVFLKTDNYVNGSFFAEIIKEVFVDLEDSKYQNAELRLSVYGKNINEWTKLAKWAITHNVHSHNVRWLVQIARGFHNLIKYQLVKTFQEFLTNVFAPLFEATIAPNKHPELHRFLRYVVGFDLIGNEAVLEDLKLDNETILPENWHGPESPSYAYYIYYLFANICCLNNLRQARDMNTFVFRPHSGEEGSYQHLVCSFLTAQSISQGLVLRKCPTLQYLYYLCQIGIAMSPLSNNCLVLSYHRNPMMDFFSRGLLMSLSTDHPLHFHFTREPLMEEYSVAAQVWKFSSCDMCELARNSVLMCGFPHELKNEWLGPNYQVEGLIGNDFYRTNVPNVRISYRTETLAEEIANVLSNGDGQETP</sequence>
<dbReference type="VEuPathDB" id="VectorBase:GPAI028818"/>
<proteinExistence type="inferred from homology"/>